<dbReference type="PANTHER" id="PTHR30273:SF2">
    <property type="entry name" value="PROTEIN FECR"/>
    <property type="match status" value="1"/>
</dbReference>
<comment type="caution">
    <text evidence="3">The sequence shown here is derived from an EMBL/GenBank/DDBJ whole genome shotgun (WGS) entry which is preliminary data.</text>
</comment>
<evidence type="ECO:0000259" key="1">
    <source>
        <dbReference type="Pfam" id="PF04773"/>
    </source>
</evidence>
<keyword evidence="4" id="KW-1185">Reference proteome</keyword>
<dbReference type="Pfam" id="PF16220">
    <property type="entry name" value="DUF4880"/>
    <property type="match status" value="1"/>
</dbReference>
<dbReference type="Gene3D" id="3.55.50.30">
    <property type="match status" value="1"/>
</dbReference>
<protein>
    <submittedName>
        <fullName evidence="3">DUF4880 domain-containing protein</fullName>
    </submittedName>
</protein>
<dbReference type="Proteomes" id="UP001168613">
    <property type="component" value="Unassembled WGS sequence"/>
</dbReference>
<dbReference type="InterPro" id="IPR006860">
    <property type="entry name" value="FecR"/>
</dbReference>
<proteinExistence type="predicted"/>
<dbReference type="Gene3D" id="2.60.120.1440">
    <property type="match status" value="1"/>
</dbReference>
<reference evidence="3" key="1">
    <citation type="submission" date="2021-11" db="EMBL/GenBank/DDBJ databases">
        <title>Draft genome sequence of Alcaligenes endophyticus type strain CCUG 75668T.</title>
        <authorList>
            <person name="Salva-Serra F."/>
            <person name="Duran R.E."/>
            <person name="Seeger M."/>
            <person name="Moore E.R.B."/>
            <person name="Jaen-Luchoro D."/>
        </authorList>
    </citation>
    <scope>NUCLEOTIDE SEQUENCE</scope>
    <source>
        <strain evidence="3">CCUG 75668</strain>
    </source>
</reference>
<name>A0ABT8EKP0_9BURK</name>
<dbReference type="PANTHER" id="PTHR30273">
    <property type="entry name" value="PERIPLASMIC SIGNAL SENSOR AND SIGMA FACTOR ACTIVATOR FECR-RELATED"/>
    <property type="match status" value="1"/>
</dbReference>
<feature type="domain" description="FecR protein" evidence="1">
    <location>
        <begin position="126"/>
        <end position="213"/>
    </location>
</feature>
<accession>A0ABT8EKP0</accession>
<dbReference type="InterPro" id="IPR032623">
    <property type="entry name" value="FecR_N"/>
</dbReference>
<evidence type="ECO:0000313" key="3">
    <source>
        <dbReference type="EMBL" id="MDN4121858.1"/>
    </source>
</evidence>
<dbReference type="InterPro" id="IPR012373">
    <property type="entry name" value="Ferrdict_sens_TM"/>
</dbReference>
<evidence type="ECO:0000313" key="4">
    <source>
        <dbReference type="Proteomes" id="UP001168613"/>
    </source>
</evidence>
<organism evidence="3 4">
    <name type="scientific">Alcaligenes endophyticus</name>
    <dbReference type="NCBI Taxonomy" id="1929088"/>
    <lineage>
        <taxon>Bacteria</taxon>
        <taxon>Pseudomonadati</taxon>
        <taxon>Pseudomonadota</taxon>
        <taxon>Betaproteobacteria</taxon>
        <taxon>Burkholderiales</taxon>
        <taxon>Alcaligenaceae</taxon>
        <taxon>Alcaligenes</taxon>
    </lineage>
</organism>
<gene>
    <name evidence="3" type="ORF">LMS43_11210</name>
</gene>
<feature type="domain" description="FecR N-terminal" evidence="2">
    <location>
        <begin position="14"/>
        <end position="55"/>
    </location>
</feature>
<evidence type="ECO:0000259" key="2">
    <source>
        <dbReference type="Pfam" id="PF16220"/>
    </source>
</evidence>
<dbReference type="PIRSF" id="PIRSF018266">
    <property type="entry name" value="FecR"/>
    <property type="match status" value="1"/>
</dbReference>
<dbReference type="EMBL" id="JAJHNU010000003">
    <property type="protein sequence ID" value="MDN4121858.1"/>
    <property type="molecule type" value="Genomic_DNA"/>
</dbReference>
<sequence>MSTPESPISPALLEQARQWRVRLNSGKVSSRQAKEFRQWCTLSAEHAQAWKHSAQLWDDLTPNLQQILTQHPSLAVDARVTQQLRHRHRLQRRALLGAGMAASLSGFLLIKPPLDLWPSLLESGADFKTATGEQKKIVLGNVATVQLNTRTRLNWHDSPEQSAVELLAGEAELDIHRTLAVRAGQGVLQIEHARINLRWLSEQQVCVSCLRGQGSVQLEKQYVFEQGEQLIYDAAGLVQRRPADLTQVSAWRQGMLSFADVPLHEVVAEINRYRPGKVIISNQALSQRQVRLVVPIDETDRALQMLGELYQAKLLHLPGDIVVIT</sequence>
<dbReference type="Pfam" id="PF04773">
    <property type="entry name" value="FecR"/>
    <property type="match status" value="1"/>
</dbReference>
<dbReference type="RefSeq" id="WP_266123134.1">
    <property type="nucleotide sequence ID" value="NZ_JAJHNU010000003.1"/>
</dbReference>